<dbReference type="Gene3D" id="2.40.160.50">
    <property type="entry name" value="membrane protein fhac: a member of the omp85/tpsb transporter family"/>
    <property type="match status" value="1"/>
</dbReference>
<dbReference type="AlphaFoldDB" id="A0A099KQ71"/>
<reference evidence="6 7" key="1">
    <citation type="submission" date="2014-08" db="EMBL/GenBank/DDBJ databases">
        <title>Genomic and Phenotypic Diversity of Colwellia psychrerythraea strains from Disparate Marine Basins.</title>
        <authorList>
            <person name="Techtmann S.M."/>
            <person name="Stelling S.C."/>
            <person name="Utturkar S.M."/>
            <person name="Alshibli N."/>
            <person name="Harris A."/>
            <person name="Brown S.D."/>
            <person name="Hazen T.C."/>
        </authorList>
    </citation>
    <scope>NUCLEOTIDE SEQUENCE [LARGE SCALE GENOMIC DNA]</scope>
    <source>
        <strain evidence="6 7">GAB14E</strain>
    </source>
</reference>
<keyword evidence="1" id="KW-1134">Transmembrane beta strand</keyword>
<dbReference type="Gene3D" id="3.10.20.310">
    <property type="entry name" value="membrane protein fhac"/>
    <property type="match status" value="1"/>
</dbReference>
<sequence>MFVQNVVDKNLGNIALFMVLALLWTPTLVKADFLKMPEIEQLRKIKEKTLLKDMNIPAVQDRLPDPMAGPRLAVAEFRIQGLVEFPELGITREVISQLVEGIRFDLMGEGKLLQSGYTIDELGELSDLLVDIEEETVDRHVTSLEVQQLVWLIRAQQGKRGVTIGQIEGVANSITQFYRERGFILAKAYIPKQQVRDGIVKLTVLLGTLGEVKVHGNDLYTVDTITSIFDEQINKPVTNTTIEESLFVINGFPGVNVDGYFEPGSQVGDTRLNVNVRNESSYNINTRIDNHGSEESGLYRLFVGAQANNLLGNADLLNVNLLQTVVPADTTFWQTNYESNFFSPRFRAGIDISQNQFLVDQSSAASSLDISGTVSVYAVQSSYIAQRSRKKNSNYKLRYEKIHSDLQIGDIPDIGNYLDEKLSHISLSYQFDVLDDVNKRLHEFSVTYDNGHFDFGFSEGQKENYHILSIDYTLLSFVKVPFFDTSSRVIFRTYTQYSGTNLSSIARFSLTGPTKVRGFSPSYFTADDAVYLGADWIFNSPNMLNFSLGGVDFNEVFKPFVFVDYAYGYQHLLDIQEEYATAQLADVGIGFQVSHRSGFNGNIQLAFPVLSELNVAGEDPEYDSLRLTFDFQYAF</sequence>
<dbReference type="PANTHER" id="PTHR34597:SF3">
    <property type="entry name" value="OUTER MEMBRANE TRANSPORTER CDIB"/>
    <property type="match status" value="1"/>
</dbReference>
<feature type="domain" description="Haemolysin activator HlyB C-terminal" evidence="4">
    <location>
        <begin position="268"/>
        <end position="532"/>
    </location>
</feature>
<dbReference type="GO" id="GO:0098046">
    <property type="term" value="C:type V protein secretion system complex"/>
    <property type="evidence" value="ECO:0007669"/>
    <property type="project" value="TreeGrafter"/>
</dbReference>
<protein>
    <submittedName>
        <fullName evidence="6">Polypeptide-transport-associated domain protein ShlB-type</fullName>
    </submittedName>
</protein>
<evidence type="ECO:0000256" key="2">
    <source>
        <dbReference type="ARBA" id="ARBA00022692"/>
    </source>
</evidence>
<gene>
    <name evidence="6" type="ORF">GAB14E_2887</name>
</gene>
<dbReference type="Proteomes" id="UP000029868">
    <property type="component" value="Unassembled WGS sequence"/>
</dbReference>
<dbReference type="InterPro" id="IPR051544">
    <property type="entry name" value="TPS_OM_transporter"/>
</dbReference>
<dbReference type="GO" id="GO:0008320">
    <property type="term" value="F:protein transmembrane transporter activity"/>
    <property type="evidence" value="ECO:0007669"/>
    <property type="project" value="TreeGrafter"/>
</dbReference>
<dbReference type="OrthoDB" id="572300at2"/>
<dbReference type="EMBL" id="JQEC01000038">
    <property type="protein sequence ID" value="KGJ92042.1"/>
    <property type="molecule type" value="Genomic_DNA"/>
</dbReference>
<feature type="domain" description="Polypeptide-transport-associated ShlB-type" evidence="5">
    <location>
        <begin position="144"/>
        <end position="207"/>
    </location>
</feature>
<dbReference type="PATRIC" id="fig|28229.3.peg.2606"/>
<dbReference type="InterPro" id="IPR013686">
    <property type="entry name" value="Polypept-transport_assoc_ShlB"/>
</dbReference>
<evidence type="ECO:0000313" key="7">
    <source>
        <dbReference type="Proteomes" id="UP000029868"/>
    </source>
</evidence>
<evidence type="ECO:0000259" key="5">
    <source>
        <dbReference type="Pfam" id="PF08479"/>
    </source>
</evidence>
<dbReference type="GO" id="GO:0046819">
    <property type="term" value="P:protein secretion by the type V secretion system"/>
    <property type="evidence" value="ECO:0007669"/>
    <property type="project" value="TreeGrafter"/>
</dbReference>
<comment type="caution">
    <text evidence="6">The sequence shown here is derived from an EMBL/GenBank/DDBJ whole genome shotgun (WGS) entry which is preliminary data.</text>
</comment>
<dbReference type="Pfam" id="PF03865">
    <property type="entry name" value="ShlB"/>
    <property type="match status" value="1"/>
</dbReference>
<proteinExistence type="predicted"/>
<name>A0A099KQ71_COLPS</name>
<keyword evidence="1" id="KW-0472">Membrane</keyword>
<accession>A0A099KQ71</accession>
<organism evidence="6 7">
    <name type="scientific">Colwellia psychrerythraea</name>
    <name type="common">Vibrio psychroerythus</name>
    <dbReference type="NCBI Taxonomy" id="28229"/>
    <lineage>
        <taxon>Bacteria</taxon>
        <taxon>Pseudomonadati</taxon>
        <taxon>Pseudomonadota</taxon>
        <taxon>Gammaproteobacteria</taxon>
        <taxon>Alteromonadales</taxon>
        <taxon>Colwelliaceae</taxon>
        <taxon>Colwellia</taxon>
    </lineage>
</organism>
<keyword evidence="3" id="KW-0998">Cell outer membrane</keyword>
<keyword evidence="2" id="KW-0812">Transmembrane</keyword>
<evidence type="ECO:0000259" key="4">
    <source>
        <dbReference type="Pfam" id="PF03865"/>
    </source>
</evidence>
<dbReference type="InterPro" id="IPR005565">
    <property type="entry name" value="Hemolysn_activator_HlyB_C"/>
</dbReference>
<evidence type="ECO:0000256" key="3">
    <source>
        <dbReference type="ARBA" id="ARBA00023237"/>
    </source>
</evidence>
<dbReference type="PANTHER" id="PTHR34597">
    <property type="entry name" value="SLR1661 PROTEIN"/>
    <property type="match status" value="1"/>
</dbReference>
<evidence type="ECO:0000256" key="1">
    <source>
        <dbReference type="ARBA" id="ARBA00022452"/>
    </source>
</evidence>
<dbReference type="Pfam" id="PF08479">
    <property type="entry name" value="POTRA_2"/>
    <property type="match status" value="1"/>
</dbReference>
<evidence type="ECO:0000313" key="6">
    <source>
        <dbReference type="EMBL" id="KGJ92042.1"/>
    </source>
</evidence>